<dbReference type="EMBL" id="AP028127">
    <property type="protein sequence ID" value="BEH91644.1"/>
    <property type="molecule type" value="Genomic_DNA"/>
</dbReference>
<evidence type="ECO:0000259" key="2">
    <source>
        <dbReference type="Pfam" id="PF03816"/>
    </source>
</evidence>
<name>A0ABN6ZCX1_9FIRM</name>
<dbReference type="RefSeq" id="WP_161831071.1">
    <property type="nucleotide sequence ID" value="NZ_AP028127.1"/>
</dbReference>
<dbReference type="Gene3D" id="3.40.630.190">
    <property type="entry name" value="LCP protein"/>
    <property type="match status" value="1"/>
</dbReference>
<reference evidence="3" key="1">
    <citation type="journal article" date="2024" name="Int. J. Syst. Evol. Microbiol.">
        <title>Turicibacter faecis sp. nov., isolated from faeces of heart failure mouse model.</title>
        <authorList>
            <person name="Imamura Y."/>
            <person name="Motooka D."/>
            <person name="Nakajima Y."/>
            <person name="Ito S."/>
            <person name="Kitakaze M."/>
            <person name="Iida T."/>
            <person name="Nakamura S."/>
        </authorList>
    </citation>
    <scope>NUCLEOTIDE SEQUENCE</scope>
    <source>
        <strain evidence="3">TC023</strain>
    </source>
</reference>
<evidence type="ECO:0000313" key="4">
    <source>
        <dbReference type="Proteomes" id="UP001432099"/>
    </source>
</evidence>
<accession>A0ABN6ZCX1</accession>
<keyword evidence="4" id="KW-1185">Reference proteome</keyword>
<comment type="similarity">
    <text evidence="1">Belongs to the LytR/CpsA/Psr (LCP) family.</text>
</comment>
<protein>
    <submittedName>
        <fullName evidence="3">LytR family transcriptional regulator</fullName>
    </submittedName>
</protein>
<evidence type="ECO:0000313" key="3">
    <source>
        <dbReference type="EMBL" id="BEH91644.1"/>
    </source>
</evidence>
<feature type="domain" description="Cell envelope-related transcriptional attenuator" evidence="2">
    <location>
        <begin position="80"/>
        <end position="223"/>
    </location>
</feature>
<proteinExistence type="inferred from homology"/>
<gene>
    <name evidence="3" type="ORF">T23_17460</name>
</gene>
<sequence>MKRFKVLWIILGVVVLLVGGGVGAAYYVVNSTLSKMDMTEKIDKTEAGIEKDLLEKEKRSQVINIAIFGIDKNGDETDGRSDAMKILSLDTKNNEAKITSLQRDTLIYIPGVKQDFEKLNHAYAYGGAKLALQTINYNFDLDLTRYVAFNFEAVEHVIDAMGGIELEIYENEVPFIAEVSHSGYQHLDGKQALGYMRLRYSDNDYVRMDRQTAVMKAMFSKLSTLDYSQLLDLVNECLPYIETNISTNEILSLGMKALKVDLGNIQSYQIPRGSGETVNQSVTYNGYSPLYIVDSYQQLVKDVHEDIYGDSNYEPSKRVKEMEATIYEKFGYIEK</sequence>
<dbReference type="NCBIfam" id="TIGR00350">
    <property type="entry name" value="lytR_cpsA_psr"/>
    <property type="match status" value="1"/>
</dbReference>
<organism evidence="3 4">
    <name type="scientific">Turicibacter faecis</name>
    <dbReference type="NCBI Taxonomy" id="2963365"/>
    <lineage>
        <taxon>Bacteria</taxon>
        <taxon>Bacillati</taxon>
        <taxon>Bacillota</taxon>
        <taxon>Erysipelotrichia</taxon>
        <taxon>Erysipelotrichales</taxon>
        <taxon>Turicibacteraceae</taxon>
        <taxon>Turicibacter</taxon>
    </lineage>
</organism>
<dbReference type="InterPro" id="IPR050922">
    <property type="entry name" value="LytR/CpsA/Psr_CW_biosynth"/>
</dbReference>
<dbReference type="PANTHER" id="PTHR33392:SF6">
    <property type="entry name" value="POLYISOPRENYL-TEICHOIC ACID--PEPTIDOGLYCAN TEICHOIC ACID TRANSFERASE TAGU"/>
    <property type="match status" value="1"/>
</dbReference>
<dbReference type="Proteomes" id="UP001432099">
    <property type="component" value="Chromosome"/>
</dbReference>
<evidence type="ECO:0000256" key="1">
    <source>
        <dbReference type="ARBA" id="ARBA00006068"/>
    </source>
</evidence>
<dbReference type="InterPro" id="IPR004474">
    <property type="entry name" value="LytR_CpsA_psr"/>
</dbReference>
<dbReference type="Pfam" id="PF03816">
    <property type="entry name" value="LytR_cpsA_psr"/>
    <property type="match status" value="1"/>
</dbReference>
<dbReference type="PANTHER" id="PTHR33392">
    <property type="entry name" value="POLYISOPRENYL-TEICHOIC ACID--PEPTIDOGLYCAN TEICHOIC ACID TRANSFERASE TAGU"/>
    <property type="match status" value="1"/>
</dbReference>